<evidence type="ECO:0008006" key="4">
    <source>
        <dbReference type="Google" id="ProtNLM"/>
    </source>
</evidence>
<feature type="compositionally biased region" description="Polar residues" evidence="1">
    <location>
        <begin position="84"/>
        <end position="94"/>
    </location>
</feature>
<name>A0ABN3U0C6_9ACTN</name>
<reference evidence="2 3" key="1">
    <citation type="journal article" date="2019" name="Int. J. Syst. Evol. Microbiol.">
        <title>The Global Catalogue of Microorganisms (GCM) 10K type strain sequencing project: providing services to taxonomists for standard genome sequencing and annotation.</title>
        <authorList>
            <consortium name="The Broad Institute Genomics Platform"/>
            <consortium name="The Broad Institute Genome Sequencing Center for Infectious Disease"/>
            <person name="Wu L."/>
            <person name="Ma J."/>
        </authorList>
    </citation>
    <scope>NUCLEOTIDE SEQUENCE [LARGE SCALE GENOMIC DNA]</scope>
    <source>
        <strain evidence="2 3">JCM 4542</strain>
    </source>
</reference>
<evidence type="ECO:0000313" key="2">
    <source>
        <dbReference type="EMBL" id="GAA2720397.1"/>
    </source>
</evidence>
<proteinExistence type="predicted"/>
<dbReference type="Proteomes" id="UP001500886">
    <property type="component" value="Unassembled WGS sequence"/>
</dbReference>
<gene>
    <name evidence="2" type="ORF">GCM10010315_40730</name>
</gene>
<accession>A0ABN3U0C6</accession>
<protein>
    <recommendedName>
        <fullName evidence="4">Secreted protein</fullName>
    </recommendedName>
</protein>
<keyword evidence="3" id="KW-1185">Reference proteome</keyword>
<sequence length="107" mass="11194">MFLSTGFWIVVATPITGARGGRPRLRVTSVITLALRCCSSIQSTLCCSRCRFRDTVTCAPGSAAGISCCLLVAFIAAGVQESSRFAPSSVSPAPNISGAERSSAHRR</sequence>
<feature type="region of interest" description="Disordered" evidence="1">
    <location>
        <begin position="84"/>
        <end position="107"/>
    </location>
</feature>
<organism evidence="2 3">
    <name type="scientific">Streptomyces luteosporeus</name>
    <dbReference type="NCBI Taxonomy" id="173856"/>
    <lineage>
        <taxon>Bacteria</taxon>
        <taxon>Bacillati</taxon>
        <taxon>Actinomycetota</taxon>
        <taxon>Actinomycetes</taxon>
        <taxon>Kitasatosporales</taxon>
        <taxon>Streptomycetaceae</taxon>
        <taxon>Streptomyces</taxon>
    </lineage>
</organism>
<comment type="caution">
    <text evidence="2">The sequence shown here is derived from an EMBL/GenBank/DDBJ whole genome shotgun (WGS) entry which is preliminary data.</text>
</comment>
<evidence type="ECO:0000313" key="3">
    <source>
        <dbReference type="Proteomes" id="UP001500886"/>
    </source>
</evidence>
<dbReference type="RefSeq" id="WP_344436809.1">
    <property type="nucleotide sequence ID" value="NZ_BAAASL010000015.1"/>
</dbReference>
<dbReference type="EMBL" id="BAAASL010000015">
    <property type="protein sequence ID" value="GAA2720397.1"/>
    <property type="molecule type" value="Genomic_DNA"/>
</dbReference>
<evidence type="ECO:0000256" key="1">
    <source>
        <dbReference type="SAM" id="MobiDB-lite"/>
    </source>
</evidence>